<keyword evidence="2" id="KW-1185">Reference proteome</keyword>
<sequence>MENRCFTTSFFLFLVLLLPYCSRGESEPILHSEVYEIDYKGPETHSSVPPPHHNPRLFPRKSLVRSGKASGSLMGGTATRATNKVKKVHG</sequence>
<name>A0ACB0KJC7_TRIPR</name>
<proteinExistence type="predicted"/>
<dbReference type="EMBL" id="CASHSV030000217">
    <property type="protein sequence ID" value="CAJ2656661.1"/>
    <property type="molecule type" value="Genomic_DNA"/>
</dbReference>
<accession>A0ACB0KJC7</accession>
<reference evidence="1" key="1">
    <citation type="submission" date="2023-10" db="EMBL/GenBank/DDBJ databases">
        <authorList>
            <person name="Rodriguez Cubillos JULIANA M."/>
            <person name="De Vega J."/>
        </authorList>
    </citation>
    <scope>NUCLEOTIDE SEQUENCE</scope>
</reference>
<gene>
    <name evidence="1" type="ORF">MILVUS5_LOCUS23348</name>
</gene>
<comment type="caution">
    <text evidence="1">The sequence shown here is derived from an EMBL/GenBank/DDBJ whole genome shotgun (WGS) entry which is preliminary data.</text>
</comment>
<dbReference type="Proteomes" id="UP001177021">
    <property type="component" value="Unassembled WGS sequence"/>
</dbReference>
<protein>
    <submittedName>
        <fullName evidence="1">Uncharacterized protein</fullName>
    </submittedName>
</protein>
<evidence type="ECO:0000313" key="2">
    <source>
        <dbReference type="Proteomes" id="UP001177021"/>
    </source>
</evidence>
<evidence type="ECO:0000313" key="1">
    <source>
        <dbReference type="EMBL" id="CAJ2656661.1"/>
    </source>
</evidence>
<organism evidence="1 2">
    <name type="scientific">Trifolium pratense</name>
    <name type="common">Red clover</name>
    <dbReference type="NCBI Taxonomy" id="57577"/>
    <lineage>
        <taxon>Eukaryota</taxon>
        <taxon>Viridiplantae</taxon>
        <taxon>Streptophyta</taxon>
        <taxon>Embryophyta</taxon>
        <taxon>Tracheophyta</taxon>
        <taxon>Spermatophyta</taxon>
        <taxon>Magnoliopsida</taxon>
        <taxon>eudicotyledons</taxon>
        <taxon>Gunneridae</taxon>
        <taxon>Pentapetalae</taxon>
        <taxon>rosids</taxon>
        <taxon>fabids</taxon>
        <taxon>Fabales</taxon>
        <taxon>Fabaceae</taxon>
        <taxon>Papilionoideae</taxon>
        <taxon>50 kb inversion clade</taxon>
        <taxon>NPAAA clade</taxon>
        <taxon>Hologalegina</taxon>
        <taxon>IRL clade</taxon>
        <taxon>Trifolieae</taxon>
        <taxon>Trifolium</taxon>
    </lineage>
</organism>